<dbReference type="EMBL" id="LDYG01000034">
    <property type="protein sequence ID" value="KUP05565.1"/>
    <property type="molecule type" value="Genomic_DNA"/>
</dbReference>
<keyword evidence="2" id="KW-1185">Reference proteome</keyword>
<evidence type="ECO:0008006" key="3">
    <source>
        <dbReference type="Google" id="ProtNLM"/>
    </source>
</evidence>
<sequence length="123" mass="14208">MAFRDMFRRFQQECETSDHHKENTLQTHYYKASVDHVFQSVESLIKANGYTIQTVSKEHGEIMAGKGKVFLVSTILVLRPFEVAVDFKLTTDKGSLTGAYPKLRGEIEEFYKMLDKDLTLVKR</sequence>
<organism evidence="1 2">
    <name type="scientific">Bacillus coahuilensis p1.1.43</name>
    <dbReference type="NCBI Taxonomy" id="1150625"/>
    <lineage>
        <taxon>Bacteria</taxon>
        <taxon>Bacillati</taxon>
        <taxon>Bacillota</taxon>
        <taxon>Bacilli</taxon>
        <taxon>Bacillales</taxon>
        <taxon>Bacillaceae</taxon>
        <taxon>Bacillus</taxon>
    </lineage>
</organism>
<dbReference type="Proteomes" id="UP000074108">
    <property type="component" value="Unassembled WGS sequence"/>
</dbReference>
<dbReference type="OrthoDB" id="2353056at2"/>
<dbReference type="PATRIC" id="fig|1150625.3.peg.2426"/>
<reference evidence="1 2" key="1">
    <citation type="journal article" date="2016" name="Front. Microbiol.">
        <title>Microevolution Analysis of Bacillus coahuilensis Unveils Differences in Phosphorus Acquisition Strategies and Their Regulation.</title>
        <authorList>
            <person name="Gomez-Lunar Z."/>
            <person name="Hernandez-Gonzalez I."/>
            <person name="Rodriguez-Torres M.D."/>
            <person name="Souza V."/>
            <person name="Olmedo-Alvarez G."/>
        </authorList>
    </citation>
    <scope>NUCLEOTIDE SEQUENCE [LARGE SCALE GENOMIC DNA]</scope>
    <source>
        <strain evidence="2">p1.1.43</strain>
    </source>
</reference>
<proteinExistence type="predicted"/>
<evidence type="ECO:0000313" key="1">
    <source>
        <dbReference type="EMBL" id="KUP05565.1"/>
    </source>
</evidence>
<accession>A0A147K6N5</accession>
<dbReference type="RefSeq" id="WP_059351424.1">
    <property type="nucleotide sequence ID" value="NZ_LDYG01000034.1"/>
</dbReference>
<dbReference type="AlphaFoldDB" id="A0A147K6N5"/>
<name>A0A147K6N5_9BACI</name>
<gene>
    <name evidence="1" type="ORF">Q75_11400</name>
</gene>
<evidence type="ECO:0000313" key="2">
    <source>
        <dbReference type="Proteomes" id="UP000074108"/>
    </source>
</evidence>
<protein>
    <recommendedName>
        <fullName evidence="3">Cytosolic protein</fullName>
    </recommendedName>
</protein>
<dbReference type="STRING" id="1150625.Q75_11400"/>
<comment type="caution">
    <text evidence="1">The sequence shown here is derived from an EMBL/GenBank/DDBJ whole genome shotgun (WGS) entry which is preliminary data.</text>
</comment>